<dbReference type="InterPro" id="IPR010982">
    <property type="entry name" value="Lambda_DNA-bd_dom_sf"/>
</dbReference>
<dbReference type="Pfam" id="PF13377">
    <property type="entry name" value="Peripla_BP_3"/>
    <property type="match status" value="1"/>
</dbReference>
<evidence type="ECO:0000313" key="7">
    <source>
        <dbReference type="Proteomes" id="UP001524478"/>
    </source>
</evidence>
<dbReference type="PROSITE" id="PS00356">
    <property type="entry name" value="HTH_LACI_1"/>
    <property type="match status" value="1"/>
</dbReference>
<gene>
    <name evidence="6" type="ORF">NE686_08175</name>
</gene>
<dbReference type="Gene3D" id="1.10.260.40">
    <property type="entry name" value="lambda repressor-like DNA-binding domains"/>
    <property type="match status" value="1"/>
</dbReference>
<evidence type="ECO:0000256" key="4">
    <source>
        <dbReference type="ARBA" id="ARBA00023163"/>
    </source>
</evidence>
<dbReference type="Pfam" id="PF00356">
    <property type="entry name" value="LacI"/>
    <property type="match status" value="1"/>
</dbReference>
<comment type="caution">
    <text evidence="6">The sequence shown here is derived from an EMBL/GenBank/DDBJ whole genome shotgun (WGS) entry which is preliminary data.</text>
</comment>
<evidence type="ECO:0000313" key="6">
    <source>
        <dbReference type="EMBL" id="MCQ4923055.1"/>
    </source>
</evidence>
<keyword evidence="7" id="KW-1185">Reference proteome</keyword>
<evidence type="ECO:0000256" key="2">
    <source>
        <dbReference type="ARBA" id="ARBA00023015"/>
    </source>
</evidence>
<dbReference type="InterPro" id="IPR028082">
    <property type="entry name" value="Peripla_BP_I"/>
</dbReference>
<dbReference type="EMBL" id="JANGAC010000005">
    <property type="protein sequence ID" value="MCQ4923055.1"/>
    <property type="molecule type" value="Genomic_DNA"/>
</dbReference>
<dbReference type="PANTHER" id="PTHR30146">
    <property type="entry name" value="LACI-RELATED TRANSCRIPTIONAL REPRESSOR"/>
    <property type="match status" value="1"/>
</dbReference>
<keyword evidence="3" id="KW-0238">DNA-binding</keyword>
<protein>
    <submittedName>
        <fullName evidence="6">LacI family transcriptional regulator</fullName>
    </submittedName>
</protein>
<keyword evidence="2" id="KW-0805">Transcription regulation</keyword>
<evidence type="ECO:0000256" key="1">
    <source>
        <dbReference type="ARBA" id="ARBA00022491"/>
    </source>
</evidence>
<dbReference type="CDD" id="cd06291">
    <property type="entry name" value="PBP1_Qymf-like"/>
    <property type="match status" value="1"/>
</dbReference>
<dbReference type="InterPro" id="IPR000843">
    <property type="entry name" value="HTH_LacI"/>
</dbReference>
<dbReference type="SUPFAM" id="SSF47413">
    <property type="entry name" value="lambda repressor-like DNA-binding domains"/>
    <property type="match status" value="1"/>
</dbReference>
<dbReference type="RefSeq" id="WP_256311112.1">
    <property type="nucleotide sequence ID" value="NZ_JANGAC010000005.1"/>
</dbReference>
<reference evidence="6 7" key="1">
    <citation type="submission" date="2022-06" db="EMBL/GenBank/DDBJ databases">
        <title>Isolation of gut microbiota from human fecal samples.</title>
        <authorList>
            <person name="Pamer E.G."/>
            <person name="Barat B."/>
            <person name="Waligurski E."/>
            <person name="Medina S."/>
            <person name="Paddock L."/>
            <person name="Mostad J."/>
        </authorList>
    </citation>
    <scope>NUCLEOTIDE SEQUENCE [LARGE SCALE GENOMIC DNA]</scope>
    <source>
        <strain evidence="6 7">DFI.7.95</strain>
    </source>
</reference>
<dbReference type="SUPFAM" id="SSF53822">
    <property type="entry name" value="Periplasmic binding protein-like I"/>
    <property type="match status" value="1"/>
</dbReference>
<dbReference type="SMART" id="SM00354">
    <property type="entry name" value="HTH_LACI"/>
    <property type="match status" value="1"/>
</dbReference>
<name>A0ABT1S9N6_9FIRM</name>
<dbReference type="PANTHER" id="PTHR30146:SF95">
    <property type="entry name" value="RIBOSE OPERON REPRESSOR"/>
    <property type="match status" value="1"/>
</dbReference>
<feature type="domain" description="HTH lacI-type" evidence="5">
    <location>
        <begin position="2"/>
        <end position="56"/>
    </location>
</feature>
<evidence type="ECO:0000259" key="5">
    <source>
        <dbReference type="PROSITE" id="PS50932"/>
    </source>
</evidence>
<dbReference type="InterPro" id="IPR046335">
    <property type="entry name" value="LacI/GalR-like_sensor"/>
</dbReference>
<proteinExistence type="predicted"/>
<dbReference type="Proteomes" id="UP001524478">
    <property type="component" value="Unassembled WGS sequence"/>
</dbReference>
<dbReference type="Gene3D" id="3.40.50.2300">
    <property type="match status" value="2"/>
</dbReference>
<dbReference type="CDD" id="cd01392">
    <property type="entry name" value="HTH_LacI"/>
    <property type="match status" value="1"/>
</dbReference>
<organism evidence="6 7">
    <name type="scientific">Tissierella carlieri</name>
    <dbReference type="NCBI Taxonomy" id="689904"/>
    <lineage>
        <taxon>Bacteria</taxon>
        <taxon>Bacillati</taxon>
        <taxon>Bacillota</taxon>
        <taxon>Tissierellia</taxon>
        <taxon>Tissierellales</taxon>
        <taxon>Tissierellaceae</taxon>
        <taxon>Tissierella</taxon>
    </lineage>
</organism>
<keyword evidence="1" id="KW-0678">Repressor</keyword>
<keyword evidence="4" id="KW-0804">Transcription</keyword>
<sequence length="335" mass="37969">MPNIREIAKRAGVGIATVSRYINNTGYVSEEVKLKIQKEIDESGYTPNALARAIFTKNSKTLGLMIPNITNPFFNQMATVIEEHANRFGYTLFLCNTEDNEEKEKEYLEVLKSHRVAGIIASRSMCKDEYLNIQIPVISFENHISSSILTISSDNYKGGKMAFNHLYERGCRNILHIKGPKTFDATEMRYQGFIDGAKEKNIEVHVIGFESDFQVKMLEENLNNIINIEKYDGIFVFNDIAAATVMKYLKEKGIRIPDDIQIIGFDNSFICELVHPSLTTIEQPIKDLGALAVEFLIDLINGEDIVIKNYLVETKLIQRESTFLSSEVMSQSLVD</sequence>
<dbReference type="PROSITE" id="PS50932">
    <property type="entry name" value="HTH_LACI_2"/>
    <property type="match status" value="1"/>
</dbReference>
<evidence type="ECO:0000256" key="3">
    <source>
        <dbReference type="ARBA" id="ARBA00023125"/>
    </source>
</evidence>
<accession>A0ABT1S9N6</accession>